<dbReference type="InterPro" id="IPR042197">
    <property type="entry name" value="Apaf_helical"/>
</dbReference>
<dbReference type="PRINTS" id="PR00364">
    <property type="entry name" value="DISEASERSIST"/>
</dbReference>
<dbReference type="GO" id="GO:0006952">
    <property type="term" value="P:defense response"/>
    <property type="evidence" value="ECO:0007669"/>
    <property type="project" value="InterPro"/>
</dbReference>
<dbReference type="Pfam" id="PF23282">
    <property type="entry name" value="WHD_ROQ1"/>
    <property type="match status" value="1"/>
</dbReference>
<dbReference type="Pfam" id="PF00560">
    <property type="entry name" value="LRR_1"/>
    <property type="match status" value="1"/>
</dbReference>
<name>B9T115_RICCO</name>
<dbReference type="EMBL" id="EQ974321">
    <property type="protein sequence ID" value="EEF30442.1"/>
    <property type="molecule type" value="Genomic_DNA"/>
</dbReference>
<dbReference type="Pfam" id="PF00931">
    <property type="entry name" value="NB-ARC"/>
    <property type="match status" value="1"/>
</dbReference>
<evidence type="ECO:0000256" key="1">
    <source>
        <dbReference type="ARBA" id="ARBA00011982"/>
    </source>
</evidence>
<protein>
    <recommendedName>
        <fullName evidence="1">ADP-ribosyl cyclase/cyclic ADP-ribose hydrolase</fullName>
        <ecNumber evidence="1">3.2.2.6</ecNumber>
    </recommendedName>
</protein>
<dbReference type="Proteomes" id="UP000008311">
    <property type="component" value="Unassembled WGS sequence"/>
</dbReference>
<dbReference type="InterPro" id="IPR002182">
    <property type="entry name" value="NB-ARC"/>
</dbReference>
<dbReference type="InterPro" id="IPR001611">
    <property type="entry name" value="Leu-rich_rpt"/>
</dbReference>
<evidence type="ECO:0000256" key="2">
    <source>
        <dbReference type="ARBA" id="ARBA00022614"/>
    </source>
</evidence>
<gene>
    <name evidence="10" type="ORF">RCOM_0458060</name>
</gene>
<evidence type="ECO:0000259" key="8">
    <source>
        <dbReference type="Pfam" id="PF20160"/>
    </source>
</evidence>
<evidence type="ECO:0000313" key="10">
    <source>
        <dbReference type="EMBL" id="EEF30442.1"/>
    </source>
</evidence>
<dbReference type="Gene3D" id="3.40.50.300">
    <property type="entry name" value="P-loop containing nucleotide triphosphate hydrolases"/>
    <property type="match status" value="1"/>
</dbReference>
<feature type="domain" description="C-JID" evidence="8">
    <location>
        <begin position="737"/>
        <end position="874"/>
    </location>
</feature>
<keyword evidence="11" id="KW-1185">Reference proteome</keyword>
<dbReference type="Gene3D" id="3.80.10.10">
    <property type="entry name" value="Ribonuclease Inhibitor"/>
    <property type="match status" value="2"/>
</dbReference>
<feature type="region of interest" description="Disordered" evidence="6">
    <location>
        <begin position="923"/>
        <end position="943"/>
    </location>
</feature>
<accession>B9T115</accession>
<dbReference type="InterPro" id="IPR032675">
    <property type="entry name" value="LRR_dom_sf"/>
</dbReference>
<dbReference type="InterPro" id="IPR027417">
    <property type="entry name" value="P-loop_NTPase"/>
</dbReference>
<evidence type="ECO:0000256" key="4">
    <source>
        <dbReference type="ARBA" id="ARBA00023027"/>
    </source>
</evidence>
<feature type="domain" description="NB-ARC" evidence="7">
    <location>
        <begin position="31"/>
        <end position="188"/>
    </location>
</feature>
<proteinExistence type="predicted"/>
<reference evidence="11" key="1">
    <citation type="journal article" date="2010" name="Nat. Biotechnol.">
        <title>Draft genome sequence of the oilseed species Ricinus communis.</title>
        <authorList>
            <person name="Chan A.P."/>
            <person name="Crabtree J."/>
            <person name="Zhao Q."/>
            <person name="Lorenzi H."/>
            <person name="Orvis J."/>
            <person name="Puiu D."/>
            <person name="Melake-Berhan A."/>
            <person name="Jones K.M."/>
            <person name="Redman J."/>
            <person name="Chen G."/>
            <person name="Cahoon E.B."/>
            <person name="Gedil M."/>
            <person name="Stanke M."/>
            <person name="Haas B.J."/>
            <person name="Wortman J.R."/>
            <person name="Fraser-Liggett C.M."/>
            <person name="Ravel J."/>
            <person name="Rabinowicz P.D."/>
        </authorList>
    </citation>
    <scope>NUCLEOTIDE SEQUENCE [LARGE SCALE GENOMIC DNA]</scope>
    <source>
        <strain evidence="11">cv. Hale</strain>
    </source>
</reference>
<evidence type="ECO:0000256" key="5">
    <source>
        <dbReference type="ARBA" id="ARBA00047304"/>
    </source>
</evidence>
<evidence type="ECO:0000256" key="6">
    <source>
        <dbReference type="SAM" id="MobiDB-lite"/>
    </source>
</evidence>
<dbReference type="Pfam" id="PF07725">
    <property type="entry name" value="LRR_3"/>
    <property type="match status" value="1"/>
</dbReference>
<comment type="catalytic activity">
    <reaction evidence="5">
        <text>NAD(+) + H2O = ADP-D-ribose + nicotinamide + H(+)</text>
        <dbReference type="Rhea" id="RHEA:16301"/>
        <dbReference type="ChEBI" id="CHEBI:15377"/>
        <dbReference type="ChEBI" id="CHEBI:15378"/>
        <dbReference type="ChEBI" id="CHEBI:17154"/>
        <dbReference type="ChEBI" id="CHEBI:57540"/>
        <dbReference type="ChEBI" id="CHEBI:57967"/>
        <dbReference type="EC" id="3.2.2.6"/>
    </reaction>
    <physiologicalReaction direction="left-to-right" evidence="5">
        <dbReference type="Rhea" id="RHEA:16302"/>
    </physiologicalReaction>
</comment>
<evidence type="ECO:0000313" key="11">
    <source>
        <dbReference type="Proteomes" id="UP000008311"/>
    </source>
</evidence>
<dbReference type="PANTHER" id="PTHR11017:SF509">
    <property type="entry name" value="ADP-RIBOSYL CYCLASE_CYCLIC ADP-RIBOSE HYDROLASE"/>
    <property type="match status" value="1"/>
</dbReference>
<sequence>MPFFCPSHPGSDLVGLDSRLEELHSHVGIGQNDVRIIGICGMGGIGKTTIATAYYNWMSIQFEGRAFLANVREVSSKGRLLSLQEQLLSEILMGKKVKIWNVYNGTDMIKSRLRYKRVLVVIDDVNQLSQLQNLAGKSDWFGPGSRVIITTRDEHLLISHGVDEIYKVKGLNKSEALQLFSLKAFRNNHPQKDYMTLSTDIVYYANGLPLALEVLGSFLFNRTLEESRNALDRIKEIPKDEILDALQISFDGLEEMEKQIFLDIACFFKGKNIDHITKILDGCGFYPDIGIRVLIEKSLITIVGERLWMHDLLQEMGWKLVQQESPEEPGRRSRLWLYKDIFHVLTKNTGTADVEGMVLDLPEAEEIQLEAQAFRKLKKIRLLKFRNVYFSQSLEYLSNELRYLKWYGYPFRNLPCTFQSNELLELNMSYSQVEQIWEGTKQFNKLKIMKLSHSKNLVKTPDFRGVPSLEKLVLEGCLELQEIDQSIGILERLALLNLKDCKKLSILPESIYGLKALKIVNLSGCSILDYMLEELGDIKSLEELDVSGTTVKQPFSSFSHFKNLKILSLRGCSEQPPAIWNPHLSLLPGKGSNAMDLYSLMVLDLGNCNLQEETIPTDLSCLSSLKEFCLSGNNFISLPASVCRLSKLEHLYLDNCRNLQSMQAVPSSVKLLSAQACSALETLPETLDLSGLQSPRFNFTNCFKLVENQGCNNIGFMMLRNYLQGLSNPKPGFDIIIPGSEIPDWLSHQSLGDCSISIELPPVWCDSKWMGFALCAVYVIYQEPALNFIDMDLTCFIKIKGHTWCHELDYSFAEMELVGSDQVWLFFLSRYEFLGIDCQGVAKTSSHAEVMFKAHGVGLYVKKFGVRLVYQQDVLVFNQKMDQICSSRNENLEVRHQDSDNSEVVGALVKRSCIENFSNDVSESLGRSNFEEEPPPKRLKEID</sequence>
<evidence type="ECO:0000256" key="3">
    <source>
        <dbReference type="ARBA" id="ARBA00022737"/>
    </source>
</evidence>
<dbReference type="GO" id="GO:0043531">
    <property type="term" value="F:ADP binding"/>
    <property type="evidence" value="ECO:0007669"/>
    <property type="project" value="InterPro"/>
</dbReference>
<dbReference type="GO" id="GO:0061809">
    <property type="term" value="F:NAD+ nucleosidase activity, cyclic ADP-ribose generating"/>
    <property type="evidence" value="ECO:0007669"/>
    <property type="project" value="UniProtKB-EC"/>
</dbReference>
<dbReference type="SUPFAM" id="SSF52058">
    <property type="entry name" value="L domain-like"/>
    <property type="match status" value="1"/>
</dbReference>
<dbReference type="Pfam" id="PF20160">
    <property type="entry name" value="C-JID"/>
    <property type="match status" value="1"/>
</dbReference>
<dbReference type="Gene3D" id="1.10.8.430">
    <property type="entry name" value="Helical domain of apoptotic protease-activating factors"/>
    <property type="match status" value="1"/>
</dbReference>
<feature type="domain" description="Disease resistance protein Roq1-like winged-helix" evidence="9">
    <location>
        <begin position="254"/>
        <end position="325"/>
    </location>
</feature>
<keyword evidence="4" id="KW-0520">NAD</keyword>
<dbReference type="InParanoid" id="B9T115"/>
<dbReference type="AlphaFoldDB" id="B9T115"/>
<dbReference type="STRING" id="3988.B9T115"/>
<dbReference type="SUPFAM" id="SSF52540">
    <property type="entry name" value="P-loop containing nucleoside triphosphate hydrolases"/>
    <property type="match status" value="1"/>
</dbReference>
<dbReference type="PANTHER" id="PTHR11017">
    <property type="entry name" value="LEUCINE-RICH REPEAT-CONTAINING PROTEIN"/>
    <property type="match status" value="1"/>
</dbReference>
<keyword evidence="3" id="KW-0677">Repeat</keyword>
<dbReference type="InterPro" id="IPR011713">
    <property type="entry name" value="Leu-rich_rpt_3"/>
</dbReference>
<dbReference type="InterPro" id="IPR045344">
    <property type="entry name" value="C-JID"/>
</dbReference>
<keyword evidence="2" id="KW-0433">Leucine-rich repeat</keyword>
<evidence type="ECO:0000259" key="7">
    <source>
        <dbReference type="Pfam" id="PF00931"/>
    </source>
</evidence>
<feature type="compositionally biased region" description="Basic and acidic residues" evidence="6">
    <location>
        <begin position="934"/>
        <end position="943"/>
    </location>
</feature>
<dbReference type="InterPro" id="IPR058192">
    <property type="entry name" value="WHD_ROQ1-like"/>
</dbReference>
<organism evidence="10 11">
    <name type="scientific">Ricinus communis</name>
    <name type="common">Castor bean</name>
    <dbReference type="NCBI Taxonomy" id="3988"/>
    <lineage>
        <taxon>Eukaryota</taxon>
        <taxon>Viridiplantae</taxon>
        <taxon>Streptophyta</taxon>
        <taxon>Embryophyta</taxon>
        <taxon>Tracheophyta</taxon>
        <taxon>Spermatophyta</taxon>
        <taxon>Magnoliopsida</taxon>
        <taxon>eudicotyledons</taxon>
        <taxon>Gunneridae</taxon>
        <taxon>Pentapetalae</taxon>
        <taxon>rosids</taxon>
        <taxon>fabids</taxon>
        <taxon>Malpighiales</taxon>
        <taxon>Euphorbiaceae</taxon>
        <taxon>Acalyphoideae</taxon>
        <taxon>Acalypheae</taxon>
        <taxon>Ricinus</taxon>
    </lineage>
</organism>
<dbReference type="InterPro" id="IPR044974">
    <property type="entry name" value="Disease_R_plants"/>
</dbReference>
<dbReference type="EC" id="3.2.2.6" evidence="1"/>
<evidence type="ECO:0000259" key="9">
    <source>
        <dbReference type="Pfam" id="PF23282"/>
    </source>
</evidence>
<dbReference type="eggNOG" id="ENOG502R41B">
    <property type="taxonomic scope" value="Eukaryota"/>
</dbReference>